<evidence type="ECO:0000313" key="2">
    <source>
        <dbReference type="Proteomes" id="UP000244934"/>
    </source>
</evidence>
<evidence type="ECO:0000313" key="1">
    <source>
        <dbReference type="EMBL" id="SPJ32856.1"/>
    </source>
</evidence>
<dbReference type="InterPro" id="IPR036590">
    <property type="entry name" value="SRAP-like"/>
</dbReference>
<dbReference type="OrthoDB" id="6192129at2"/>
<keyword evidence="2" id="KW-1185">Reference proteome</keyword>
<proteinExistence type="predicted"/>
<dbReference type="SUPFAM" id="SSF143081">
    <property type="entry name" value="BB1717-like"/>
    <property type="match status" value="1"/>
</dbReference>
<dbReference type="Proteomes" id="UP000244934">
    <property type="component" value="Unassembled WGS sequence"/>
</dbReference>
<dbReference type="Gene3D" id="3.90.1680.10">
    <property type="entry name" value="SOS response associated peptidase-like"/>
    <property type="match status" value="1"/>
</dbReference>
<dbReference type="RefSeq" id="WP_108841655.1">
    <property type="nucleotide sequence ID" value="NZ_ONZI01000001.1"/>
</dbReference>
<accession>A0A2R8CIZ0</accession>
<sequence length="113" mass="13090">MRVAYRMPMPTMVPRGEQDLAYNPGAECWQQFFAPHSHLTFLAEVVQDDDAIDPWQEGDWLEDWLDPHMTERETIRQLIKPVPARMITHWAVSKDANRVGNDHAELVEPINPA</sequence>
<gene>
    <name evidence="1" type="ORF">KSP9073_00858</name>
</gene>
<dbReference type="AlphaFoldDB" id="A0A2R8CIZ0"/>
<reference evidence="2" key="1">
    <citation type="submission" date="2018-03" db="EMBL/GenBank/DDBJ databases">
        <authorList>
            <person name="Navarro De La Torre S."/>
        </authorList>
    </citation>
    <scope>NUCLEOTIDE SEQUENCE [LARGE SCALE GENOMIC DNA]</scope>
    <source>
        <strain evidence="2">EAod3</strain>
    </source>
</reference>
<dbReference type="EMBL" id="ONZI01000001">
    <property type="protein sequence ID" value="SPJ32856.1"/>
    <property type="molecule type" value="Genomic_DNA"/>
</dbReference>
<name>A0A2R8CIZ0_9GAMM</name>
<protein>
    <submittedName>
        <fullName evidence="1">Uncharacterized protein</fullName>
    </submittedName>
</protein>
<organism evidence="1 2">
    <name type="scientific">Kushneria phyllosphaerae</name>
    <dbReference type="NCBI Taxonomy" id="2100822"/>
    <lineage>
        <taxon>Bacteria</taxon>
        <taxon>Pseudomonadati</taxon>
        <taxon>Pseudomonadota</taxon>
        <taxon>Gammaproteobacteria</taxon>
        <taxon>Oceanospirillales</taxon>
        <taxon>Halomonadaceae</taxon>
        <taxon>Kushneria</taxon>
    </lineage>
</organism>